<gene>
    <name evidence="1" type="ORF">DBB42_13880</name>
</gene>
<organism evidence="1 2">
    <name type="scientific">Pseudomonas plecoglossicida</name>
    <dbReference type="NCBI Taxonomy" id="70775"/>
    <lineage>
        <taxon>Bacteria</taxon>
        <taxon>Pseudomonadati</taxon>
        <taxon>Pseudomonadota</taxon>
        <taxon>Gammaproteobacteria</taxon>
        <taxon>Pseudomonadales</taxon>
        <taxon>Pseudomonadaceae</taxon>
        <taxon>Pseudomonas</taxon>
    </lineage>
</organism>
<accession>A0A2R7UI14</accession>
<dbReference type="EMBL" id="QANO01000115">
    <property type="protein sequence ID" value="PTU51526.1"/>
    <property type="molecule type" value="Genomic_DNA"/>
</dbReference>
<reference evidence="1 2" key="1">
    <citation type="submission" date="2018-04" db="EMBL/GenBank/DDBJ databases">
        <authorList>
            <person name="Go L.Y."/>
            <person name="Mitchell J.A."/>
        </authorList>
    </citation>
    <scope>NUCLEOTIDE SEQUENCE [LARGE SCALE GENOMIC DNA]</scope>
    <source>
        <strain evidence="1 2">KCJK7865</strain>
    </source>
</reference>
<protein>
    <submittedName>
        <fullName evidence="1">Uncharacterized protein</fullName>
    </submittedName>
</protein>
<comment type="caution">
    <text evidence="1">The sequence shown here is derived from an EMBL/GenBank/DDBJ whole genome shotgun (WGS) entry which is preliminary data.</text>
</comment>
<dbReference type="Proteomes" id="UP000244874">
    <property type="component" value="Unassembled WGS sequence"/>
</dbReference>
<name>A0A2R7UI14_PSEDL</name>
<sequence length="74" mass="7786">MCQPFRPCCACCGPIAGKPAPRSNPQGRNLQCSCGSWLAGDRVGTAKTEVFFRAPASLETVPPVAVAHQLCAVR</sequence>
<dbReference type="AlphaFoldDB" id="A0A2R7UI14"/>
<proteinExistence type="predicted"/>
<evidence type="ECO:0000313" key="1">
    <source>
        <dbReference type="EMBL" id="PTU51526.1"/>
    </source>
</evidence>
<evidence type="ECO:0000313" key="2">
    <source>
        <dbReference type="Proteomes" id="UP000244874"/>
    </source>
</evidence>